<organism evidence="1">
    <name type="scientific">Flavobacterium sp. WC2409</name>
    <dbReference type="NCBI Taxonomy" id="3234139"/>
    <lineage>
        <taxon>Bacteria</taxon>
        <taxon>Pseudomonadati</taxon>
        <taxon>Bacteroidota</taxon>
        <taxon>Flavobacteriia</taxon>
        <taxon>Flavobacteriales</taxon>
        <taxon>Flavobacteriaceae</taxon>
        <taxon>Flavobacterium</taxon>
    </lineage>
</organism>
<dbReference type="InterPro" id="IPR003749">
    <property type="entry name" value="ThiS/MoaD-like"/>
</dbReference>
<dbReference type="SUPFAM" id="SSF54285">
    <property type="entry name" value="MoaD/ThiS"/>
    <property type="match status" value="1"/>
</dbReference>
<reference evidence="1" key="1">
    <citation type="submission" date="2024-07" db="EMBL/GenBank/DDBJ databases">
        <authorList>
            <person name="Biller S.J."/>
        </authorList>
    </citation>
    <scope>NUCLEOTIDE SEQUENCE</scope>
    <source>
        <strain evidence="1">WC2409</strain>
    </source>
</reference>
<accession>A0AB39W6B0</accession>
<name>A0AB39W6B0_9FLAO</name>
<dbReference type="RefSeq" id="WP_369753528.1">
    <property type="nucleotide sequence ID" value="NZ_CP165625.1"/>
</dbReference>
<dbReference type="EMBL" id="CP165625">
    <property type="protein sequence ID" value="XDU96287.1"/>
    <property type="molecule type" value="Genomic_DNA"/>
</dbReference>
<proteinExistence type="predicted"/>
<dbReference type="InterPro" id="IPR012675">
    <property type="entry name" value="Beta-grasp_dom_sf"/>
</dbReference>
<protein>
    <submittedName>
        <fullName evidence="1">MoaD/ThiS family protein</fullName>
    </submittedName>
</protein>
<dbReference type="AlphaFoldDB" id="A0AB39W6B0"/>
<evidence type="ECO:0000313" key="1">
    <source>
        <dbReference type="EMBL" id="XDU96287.1"/>
    </source>
</evidence>
<gene>
    <name evidence="1" type="ORF">AB3G34_04065</name>
</gene>
<sequence length="78" mass="8559">MITIKYFGAIAEKAKTEGEALSFSNQSLQDVINTLDQKYELSTLSYSIAVNQKIIQDTKSYLLESNDIVALLPPFAGG</sequence>
<dbReference type="InterPro" id="IPR016155">
    <property type="entry name" value="Mopterin_synth/thiamin_S_b"/>
</dbReference>
<dbReference type="Gene3D" id="3.10.20.30">
    <property type="match status" value="1"/>
</dbReference>
<dbReference type="Pfam" id="PF02597">
    <property type="entry name" value="ThiS"/>
    <property type="match status" value="1"/>
</dbReference>